<dbReference type="RefSeq" id="WP_020583982.1">
    <property type="nucleotide sequence ID" value="NZ_JOJP01000001.1"/>
</dbReference>
<dbReference type="PANTHER" id="PTHR36106:SF2">
    <property type="entry name" value="C4-DICARBOXYLATE TRANSPORTER DCUA"/>
    <property type="match status" value="1"/>
</dbReference>
<comment type="subcellular location">
    <subcellularLocation>
        <location evidence="1 13">Cell inner membrane</location>
        <topology evidence="1 13">Multi-pass membrane protein</topology>
    </subcellularLocation>
</comment>
<evidence type="ECO:0000256" key="2">
    <source>
        <dbReference type="ARBA" id="ARBA00006413"/>
    </source>
</evidence>
<comment type="caution">
    <text evidence="15">The sequence shown here is derived from an EMBL/GenBank/DDBJ whole genome shotgun (WGS) entry which is preliminary data.</text>
</comment>
<dbReference type="GO" id="GO:0015556">
    <property type="term" value="F:C4-dicarboxylate transmembrane transporter activity"/>
    <property type="evidence" value="ECO:0007669"/>
    <property type="project" value="InterPro"/>
</dbReference>
<evidence type="ECO:0000256" key="13">
    <source>
        <dbReference type="PIRNR" id="PIRNR004539"/>
    </source>
</evidence>
<comment type="catalytic activity">
    <reaction evidence="10">
        <text>(S)-malate(in) + succinate(out) = (S)-malate(out) + succinate(in)</text>
        <dbReference type="Rhea" id="RHEA:29327"/>
        <dbReference type="ChEBI" id="CHEBI:15589"/>
        <dbReference type="ChEBI" id="CHEBI:30031"/>
    </reaction>
    <physiologicalReaction direction="right-to-left" evidence="10">
        <dbReference type="Rhea" id="RHEA:29329"/>
    </physiologicalReaction>
</comment>
<keyword evidence="3 13" id="KW-0813">Transport</keyword>
<evidence type="ECO:0000256" key="9">
    <source>
        <dbReference type="ARBA" id="ARBA00034237"/>
    </source>
</evidence>
<evidence type="ECO:0000256" key="8">
    <source>
        <dbReference type="ARBA" id="ARBA00023136"/>
    </source>
</evidence>
<name>A0A081KDA7_9GAMM</name>
<sequence length="432" mass="45580">MIWLQLIIVLVFIFLGARLGSIGIGFAGAVGVVVLTLGLGLSPGTIPVDVILIIMSVIGAVAAMQVAGGLDYLVHIADKLLRKRPQHVTFLAPAITYCMTLLAGTGHTAYSTLPVIAAVARENGVRPSRPLSISVIASQVAITASPVSAAVVVFSGLLEPFGVDYLDLLFICIPTTFIAVMLTSIVCNYLGSDLNQDDVYLQRLSEGLIKPRETVQTSIKSGAKASVLIFGLSILAVVIYATLVSDKVGIIKDPVLSRDSAIIAFMLSAACLITIVTDIDTNHILNAQTFKSGMSACICVLGVAWLGNTFVGEHIESIQELAGDILDEYPWLLALALFFASMLLYSQAATTRALMPAALAIVDPVTAIASFAAVSALFVLPTYPTLLAAVEMDETGSTRIGKLVFNHPFFIPGVICISLCVVFGFLLAPLIV</sequence>
<accession>A0A081KDA7</accession>
<evidence type="ECO:0000256" key="14">
    <source>
        <dbReference type="SAM" id="Phobius"/>
    </source>
</evidence>
<evidence type="ECO:0000256" key="10">
    <source>
        <dbReference type="ARBA" id="ARBA00034284"/>
    </source>
</evidence>
<feature type="transmembrane region" description="Helical" evidence="14">
    <location>
        <begin position="225"/>
        <end position="243"/>
    </location>
</feature>
<dbReference type="eggNOG" id="COG2704">
    <property type="taxonomic scope" value="Bacteria"/>
</dbReference>
<feature type="transmembrane region" description="Helical" evidence="14">
    <location>
        <begin position="357"/>
        <end position="380"/>
    </location>
</feature>
<evidence type="ECO:0000256" key="12">
    <source>
        <dbReference type="ARBA" id="ARBA00036117"/>
    </source>
</evidence>
<evidence type="ECO:0000256" key="6">
    <source>
        <dbReference type="ARBA" id="ARBA00022692"/>
    </source>
</evidence>
<evidence type="ECO:0000256" key="7">
    <source>
        <dbReference type="ARBA" id="ARBA00022989"/>
    </source>
</evidence>
<feature type="transmembrane region" description="Helical" evidence="14">
    <location>
        <begin position="289"/>
        <end position="308"/>
    </location>
</feature>
<comment type="function">
    <text evidence="13">Responsible for the transport of C4-dicarboxylates.</text>
</comment>
<organism evidence="15 16">
    <name type="scientific">Endozoicomonas elysicola</name>
    <dbReference type="NCBI Taxonomy" id="305900"/>
    <lineage>
        <taxon>Bacteria</taxon>
        <taxon>Pseudomonadati</taxon>
        <taxon>Pseudomonadota</taxon>
        <taxon>Gammaproteobacteria</taxon>
        <taxon>Oceanospirillales</taxon>
        <taxon>Endozoicomonadaceae</taxon>
        <taxon>Endozoicomonas</taxon>
    </lineage>
</organism>
<dbReference type="AlphaFoldDB" id="A0A081KDA7"/>
<dbReference type="PIRSF" id="PIRSF004539">
    <property type="entry name" value="C4-dicrbxl_trns"/>
    <property type="match status" value="1"/>
</dbReference>
<dbReference type="EMBL" id="JOJP01000001">
    <property type="protein sequence ID" value="KEI72133.1"/>
    <property type="molecule type" value="Genomic_DNA"/>
</dbReference>
<feature type="transmembrane region" description="Helical" evidence="14">
    <location>
        <begin position="131"/>
        <end position="156"/>
    </location>
</feature>
<evidence type="ECO:0000256" key="5">
    <source>
        <dbReference type="ARBA" id="ARBA00022519"/>
    </source>
</evidence>
<dbReference type="NCBIfam" id="NF006927">
    <property type="entry name" value="PRK09412.1"/>
    <property type="match status" value="1"/>
</dbReference>
<evidence type="ECO:0000256" key="4">
    <source>
        <dbReference type="ARBA" id="ARBA00022475"/>
    </source>
</evidence>
<evidence type="ECO:0000313" key="16">
    <source>
        <dbReference type="Proteomes" id="UP000027997"/>
    </source>
</evidence>
<dbReference type="PANTHER" id="PTHR36106">
    <property type="entry name" value="ANAEROBIC C4-DICARBOXYLATE TRANSPORTER DCUB"/>
    <property type="match status" value="1"/>
</dbReference>
<feature type="transmembrane region" description="Helical" evidence="14">
    <location>
        <begin position="328"/>
        <end position="345"/>
    </location>
</feature>
<keyword evidence="5 13" id="KW-0997">Cell inner membrane</keyword>
<evidence type="ECO:0000313" key="15">
    <source>
        <dbReference type="EMBL" id="KEI72133.1"/>
    </source>
</evidence>
<gene>
    <name evidence="15" type="ORF">GV64_16620</name>
</gene>
<dbReference type="NCBIfam" id="NF009136">
    <property type="entry name" value="PRK12489.1"/>
    <property type="match status" value="1"/>
</dbReference>
<reference evidence="15 16" key="1">
    <citation type="submission" date="2014-06" db="EMBL/GenBank/DDBJ databases">
        <title>Whole Genome Sequences of Three Symbiotic Endozoicomonas Bacteria.</title>
        <authorList>
            <person name="Neave M.J."/>
            <person name="Apprill A."/>
            <person name="Voolstra C.R."/>
        </authorList>
    </citation>
    <scope>NUCLEOTIDE SEQUENCE [LARGE SCALE GENOMIC DNA]</scope>
    <source>
        <strain evidence="15 16">DSM 22380</strain>
    </source>
</reference>
<feature type="transmembrane region" description="Helical" evidence="14">
    <location>
        <begin position="255"/>
        <end position="277"/>
    </location>
</feature>
<keyword evidence="16" id="KW-1185">Reference proteome</keyword>
<evidence type="ECO:0000256" key="1">
    <source>
        <dbReference type="ARBA" id="ARBA00004429"/>
    </source>
</evidence>
<dbReference type="Pfam" id="PF03605">
    <property type="entry name" value="DcuA_DcuB"/>
    <property type="match status" value="1"/>
</dbReference>
<comment type="similarity">
    <text evidence="2 13">Belongs to the DcuA/DcuB transporter (TC 2.A.13.1) family.</text>
</comment>
<keyword evidence="8 13" id="KW-0472">Membrane</keyword>
<comment type="catalytic activity">
    <reaction evidence="9">
        <text>L-aspartate(in) + succinate(out) = L-aspartate(out) + succinate(in)</text>
        <dbReference type="Rhea" id="RHEA:29343"/>
        <dbReference type="ChEBI" id="CHEBI:29991"/>
        <dbReference type="ChEBI" id="CHEBI:30031"/>
    </reaction>
    <physiologicalReaction direction="right-to-left" evidence="9">
        <dbReference type="Rhea" id="RHEA:29345"/>
    </physiologicalReaction>
</comment>
<feature type="transmembrane region" description="Helical" evidence="14">
    <location>
        <begin position="51"/>
        <end position="74"/>
    </location>
</feature>
<dbReference type="InterPro" id="IPR004668">
    <property type="entry name" value="Anaer_Dcu_memb_transpt"/>
</dbReference>
<protein>
    <recommendedName>
        <fullName evidence="13">C4-dicarboxylate transporter</fullName>
    </recommendedName>
</protein>
<evidence type="ECO:0000256" key="11">
    <source>
        <dbReference type="ARBA" id="ARBA00034287"/>
    </source>
</evidence>
<keyword evidence="4 13" id="KW-1003">Cell membrane</keyword>
<dbReference type="GO" id="GO:0005886">
    <property type="term" value="C:plasma membrane"/>
    <property type="evidence" value="ECO:0007669"/>
    <property type="project" value="UniProtKB-SubCell"/>
</dbReference>
<keyword evidence="6 14" id="KW-0812">Transmembrane</keyword>
<evidence type="ECO:0000256" key="3">
    <source>
        <dbReference type="ARBA" id="ARBA00022448"/>
    </source>
</evidence>
<comment type="catalytic activity">
    <reaction evidence="11">
        <text>fumarate(in) + succinate(out) = fumarate(out) + succinate(in)</text>
        <dbReference type="Rhea" id="RHEA:29323"/>
        <dbReference type="ChEBI" id="CHEBI:29806"/>
        <dbReference type="ChEBI" id="CHEBI:30031"/>
    </reaction>
    <physiologicalReaction direction="right-to-left" evidence="11">
        <dbReference type="Rhea" id="RHEA:29325"/>
    </physiologicalReaction>
</comment>
<comment type="catalytic activity">
    <reaction evidence="12">
        <text>fumarate(in) + L-aspartate(out) = fumarate(out) + L-aspartate(in)</text>
        <dbReference type="Rhea" id="RHEA:72459"/>
        <dbReference type="ChEBI" id="CHEBI:29806"/>
        <dbReference type="ChEBI" id="CHEBI:29991"/>
    </reaction>
    <physiologicalReaction direction="left-to-right" evidence="12">
        <dbReference type="Rhea" id="RHEA:72460"/>
    </physiologicalReaction>
</comment>
<feature type="transmembrane region" description="Helical" evidence="14">
    <location>
        <begin position="409"/>
        <end position="431"/>
    </location>
</feature>
<dbReference type="NCBIfam" id="TIGR00770">
    <property type="entry name" value="Dcu"/>
    <property type="match status" value="1"/>
</dbReference>
<proteinExistence type="inferred from homology"/>
<feature type="transmembrane region" description="Helical" evidence="14">
    <location>
        <begin position="168"/>
        <end position="191"/>
    </location>
</feature>
<keyword evidence="7 14" id="KW-1133">Transmembrane helix</keyword>
<dbReference type="STRING" id="305900.GV64_16620"/>
<dbReference type="Proteomes" id="UP000027997">
    <property type="component" value="Unassembled WGS sequence"/>
</dbReference>